<evidence type="ECO:0000313" key="2">
    <source>
        <dbReference type="EMBL" id="AYJ85140.1"/>
    </source>
</evidence>
<name>A0A494T8A7_SPHPE</name>
<accession>A0A494T8A7</accession>
<evidence type="ECO:0000313" key="3">
    <source>
        <dbReference type="Proteomes" id="UP000276254"/>
    </source>
</evidence>
<keyword evidence="3" id="KW-1185">Reference proteome</keyword>
<dbReference type="InterPro" id="IPR011008">
    <property type="entry name" value="Dimeric_a/b-barrel"/>
</dbReference>
<sequence length="111" mass="12907">MRMSMFKAICLIKRKSGMTLDAFIDRYEHRHAALCARLIPDMVNYVRRYVVTELWYEDRAAYEISMKTLEAPEKAAALRADEQELFDLASIRRFIVDERATVFPLGNTSAL</sequence>
<dbReference type="SUPFAM" id="SSF54909">
    <property type="entry name" value="Dimeric alpha+beta barrel"/>
    <property type="match status" value="1"/>
</dbReference>
<dbReference type="Pfam" id="PF07110">
    <property type="entry name" value="EthD"/>
    <property type="match status" value="1"/>
</dbReference>
<evidence type="ECO:0000259" key="1">
    <source>
        <dbReference type="Pfam" id="PF07110"/>
    </source>
</evidence>
<geneLocation type="plasmid" evidence="2">
    <name>unnamed1</name>
</geneLocation>
<dbReference type="KEGG" id="spha:D3Y57_03670"/>
<organism evidence="2 3">
    <name type="scientific">Sphingomonas paeninsulae</name>
    <dbReference type="NCBI Taxonomy" id="2319844"/>
    <lineage>
        <taxon>Bacteria</taxon>
        <taxon>Pseudomonadati</taxon>
        <taxon>Pseudomonadota</taxon>
        <taxon>Alphaproteobacteria</taxon>
        <taxon>Sphingomonadales</taxon>
        <taxon>Sphingomonadaceae</taxon>
        <taxon>Sphingomonas</taxon>
    </lineage>
</organism>
<feature type="domain" description="EthD" evidence="1">
    <location>
        <begin position="15"/>
        <end position="51"/>
    </location>
</feature>
<protein>
    <recommendedName>
        <fullName evidence="1">EthD domain-containing protein</fullName>
    </recommendedName>
</protein>
<dbReference type="GO" id="GO:0016491">
    <property type="term" value="F:oxidoreductase activity"/>
    <property type="evidence" value="ECO:0007669"/>
    <property type="project" value="InterPro"/>
</dbReference>
<dbReference type="Proteomes" id="UP000276254">
    <property type="component" value="Plasmid unnamed1"/>
</dbReference>
<dbReference type="Gene3D" id="3.30.70.100">
    <property type="match status" value="1"/>
</dbReference>
<gene>
    <name evidence="2" type="ORF">D3Y57_03670</name>
</gene>
<dbReference type="EMBL" id="CP032828">
    <property type="protein sequence ID" value="AYJ85140.1"/>
    <property type="molecule type" value="Genomic_DNA"/>
</dbReference>
<dbReference type="InterPro" id="IPR009799">
    <property type="entry name" value="EthD_dom"/>
</dbReference>
<proteinExistence type="predicted"/>
<dbReference type="AlphaFoldDB" id="A0A494T8A7"/>
<keyword evidence="2" id="KW-0614">Plasmid</keyword>
<dbReference type="OrthoDB" id="2613214at2"/>
<reference evidence="2 3" key="1">
    <citation type="submission" date="2018-09" db="EMBL/GenBank/DDBJ databases">
        <title>Sphingomonas peninsula sp. nov., isolated from fildes peninsula, Antarctic soil.</title>
        <authorList>
            <person name="Yingchao G."/>
        </authorList>
    </citation>
    <scope>NUCLEOTIDE SEQUENCE [LARGE SCALE GENOMIC DNA]</scope>
    <source>
        <strain evidence="2 3">YZ-8</strain>
        <plasmid evidence="2 3">unnamed1</plasmid>
    </source>
</reference>